<organism evidence="2 3">
    <name type="scientific">Achromobacter phage Motura</name>
    <dbReference type="NCBI Taxonomy" id="2591403"/>
    <lineage>
        <taxon>Viruses</taxon>
        <taxon>Duplodnaviria</taxon>
        <taxon>Heunggongvirae</taxon>
        <taxon>Uroviricota</taxon>
        <taxon>Caudoviricetes</taxon>
        <taxon>Moturavirus</taxon>
        <taxon>Moturavirus motura</taxon>
    </lineage>
</organism>
<name>A0A514CT72_9CAUD</name>
<keyword evidence="1" id="KW-0175">Coiled coil</keyword>
<accession>A0A514CT72</accession>
<dbReference type="RefSeq" id="YP_009903903.1">
    <property type="nucleotide sequence ID" value="NC_049849.1"/>
</dbReference>
<dbReference type="Proteomes" id="UP000320799">
    <property type="component" value="Segment"/>
</dbReference>
<feature type="coiled-coil region" evidence="1">
    <location>
        <begin position="9"/>
        <end position="36"/>
    </location>
</feature>
<dbReference type="KEGG" id="vg:56136179"/>
<reference evidence="2 3" key="1">
    <citation type="submission" date="2019-06" db="EMBL/GenBank/DDBJ databases">
        <authorList>
            <person name="Kincaid V.D."/>
            <person name="Fuller A."/>
            <person name="Hodges K."/>
            <person name="Bansal M."/>
            <person name="Essig J."/>
            <person name="Johnson A."/>
        </authorList>
    </citation>
    <scope>NUCLEOTIDE SEQUENCE [LARGE SCALE GENOMIC DNA]</scope>
</reference>
<dbReference type="GeneID" id="56136179"/>
<proteinExistence type="predicted"/>
<protein>
    <submittedName>
        <fullName evidence="2">Uncharacterized protein</fullName>
    </submittedName>
</protein>
<keyword evidence="3" id="KW-1185">Reference proteome</keyword>
<dbReference type="EMBL" id="MN094788">
    <property type="protein sequence ID" value="QDH83666.1"/>
    <property type="molecule type" value="Genomic_DNA"/>
</dbReference>
<evidence type="ECO:0000256" key="1">
    <source>
        <dbReference type="SAM" id="Coils"/>
    </source>
</evidence>
<evidence type="ECO:0000313" key="2">
    <source>
        <dbReference type="EMBL" id="QDH83666.1"/>
    </source>
</evidence>
<sequence length="55" mass="6207">MACTCVQRIAELDSQLKTLQRELQALKDQMRLVIHHNEGTPSAPVMYNPNSKLGQ</sequence>
<evidence type="ECO:0000313" key="3">
    <source>
        <dbReference type="Proteomes" id="UP000320799"/>
    </source>
</evidence>